<keyword evidence="1" id="KW-0812">Transmembrane</keyword>
<evidence type="ECO:0000313" key="3">
    <source>
        <dbReference type="EMBL" id="PBK59395.1"/>
    </source>
</evidence>
<evidence type="ECO:0000256" key="1">
    <source>
        <dbReference type="SAM" id="Phobius"/>
    </source>
</evidence>
<accession>A0A2H3AKI0</accession>
<protein>
    <submittedName>
        <fullName evidence="3">Uncharacterized protein</fullName>
    </submittedName>
</protein>
<dbReference type="Proteomes" id="UP000218334">
    <property type="component" value="Unassembled WGS sequence"/>
</dbReference>
<sequence>MVACRMCGLAAFDVWLGILHVGIRATSTECNSFRVFDFSLANCVFHWKMHYKNRAHYADIARALKGSRGAISVPGQIPLYSQRRKDCRSDMLCGSTDGRRRERSPSLRTWRTCVLEVFYCLKTDMIFAICAFLTGLLNFGIYPSIKFTSPVLGL</sequence>
<organism evidence="3 4">
    <name type="scientific">Armillaria solidipes</name>
    <dbReference type="NCBI Taxonomy" id="1076256"/>
    <lineage>
        <taxon>Eukaryota</taxon>
        <taxon>Fungi</taxon>
        <taxon>Dikarya</taxon>
        <taxon>Basidiomycota</taxon>
        <taxon>Agaricomycotina</taxon>
        <taxon>Agaricomycetes</taxon>
        <taxon>Agaricomycetidae</taxon>
        <taxon>Agaricales</taxon>
        <taxon>Marasmiineae</taxon>
        <taxon>Physalacriaceae</taxon>
        <taxon>Armillaria</taxon>
    </lineage>
</organism>
<dbReference type="AlphaFoldDB" id="A0A2H3AKI0"/>
<dbReference type="EMBL" id="KZ293505">
    <property type="protein sequence ID" value="PBK59395.1"/>
    <property type="molecule type" value="Genomic_DNA"/>
</dbReference>
<proteinExistence type="predicted"/>
<feature type="transmembrane region" description="Helical" evidence="1">
    <location>
        <begin position="125"/>
        <end position="145"/>
    </location>
</feature>
<feature type="chain" id="PRO_5013554337" evidence="2">
    <location>
        <begin position="26"/>
        <end position="154"/>
    </location>
</feature>
<evidence type="ECO:0000313" key="4">
    <source>
        <dbReference type="Proteomes" id="UP000218334"/>
    </source>
</evidence>
<keyword evidence="1" id="KW-1133">Transmembrane helix</keyword>
<keyword evidence="1" id="KW-0472">Membrane</keyword>
<keyword evidence="2" id="KW-0732">Signal</keyword>
<keyword evidence="4" id="KW-1185">Reference proteome</keyword>
<gene>
    <name evidence="3" type="ORF">ARMSODRAFT_800475</name>
</gene>
<evidence type="ECO:0000256" key="2">
    <source>
        <dbReference type="SAM" id="SignalP"/>
    </source>
</evidence>
<name>A0A2H3AKI0_9AGAR</name>
<reference evidence="4" key="1">
    <citation type="journal article" date="2017" name="Nat. Ecol. Evol.">
        <title>Genome expansion and lineage-specific genetic innovations in the forest pathogenic fungi Armillaria.</title>
        <authorList>
            <person name="Sipos G."/>
            <person name="Prasanna A.N."/>
            <person name="Walter M.C."/>
            <person name="O'Connor E."/>
            <person name="Balint B."/>
            <person name="Krizsan K."/>
            <person name="Kiss B."/>
            <person name="Hess J."/>
            <person name="Varga T."/>
            <person name="Slot J."/>
            <person name="Riley R."/>
            <person name="Boka B."/>
            <person name="Rigling D."/>
            <person name="Barry K."/>
            <person name="Lee J."/>
            <person name="Mihaltcheva S."/>
            <person name="LaButti K."/>
            <person name="Lipzen A."/>
            <person name="Waldron R."/>
            <person name="Moloney N.M."/>
            <person name="Sperisen C."/>
            <person name="Kredics L."/>
            <person name="Vagvoelgyi C."/>
            <person name="Patrignani A."/>
            <person name="Fitzpatrick D."/>
            <person name="Nagy I."/>
            <person name="Doyle S."/>
            <person name="Anderson J.B."/>
            <person name="Grigoriev I.V."/>
            <person name="Gueldener U."/>
            <person name="Muensterkoetter M."/>
            <person name="Nagy L.G."/>
        </authorList>
    </citation>
    <scope>NUCLEOTIDE SEQUENCE [LARGE SCALE GENOMIC DNA]</scope>
    <source>
        <strain evidence="4">28-4</strain>
    </source>
</reference>
<feature type="signal peptide" evidence="2">
    <location>
        <begin position="1"/>
        <end position="25"/>
    </location>
</feature>